<dbReference type="Proteomes" id="UP000053411">
    <property type="component" value="Unassembled WGS sequence"/>
</dbReference>
<accession>A0A0D2KB19</accession>
<dbReference type="InterPro" id="IPR011042">
    <property type="entry name" value="6-blade_b-propeller_TolB-like"/>
</dbReference>
<dbReference type="VEuPathDB" id="FungiDB:Z520_01670"/>
<dbReference type="SUPFAM" id="SSF63829">
    <property type="entry name" value="Calcium-dependent phosphotriesterase"/>
    <property type="match status" value="1"/>
</dbReference>
<feature type="signal peptide" evidence="1">
    <location>
        <begin position="1"/>
        <end position="22"/>
    </location>
</feature>
<keyword evidence="1" id="KW-0732">Signal</keyword>
<protein>
    <recommendedName>
        <fullName evidence="4">SMP-30/Gluconolactonase/LRE-like region domain-containing protein</fullName>
    </recommendedName>
</protein>
<dbReference type="EMBL" id="KN848063">
    <property type="protein sequence ID" value="KIY03203.1"/>
    <property type="molecule type" value="Genomic_DNA"/>
</dbReference>
<dbReference type="InterPro" id="IPR052998">
    <property type="entry name" value="Hetero-Diels-Alderase-like"/>
</dbReference>
<evidence type="ECO:0000256" key="1">
    <source>
        <dbReference type="SAM" id="SignalP"/>
    </source>
</evidence>
<name>A0A0D2KB19_9EURO</name>
<keyword evidence="3" id="KW-1185">Reference proteome</keyword>
<dbReference type="Gene3D" id="2.120.10.30">
    <property type="entry name" value="TolB, C-terminal domain"/>
    <property type="match status" value="1"/>
</dbReference>
<evidence type="ECO:0008006" key="4">
    <source>
        <dbReference type="Google" id="ProtNLM"/>
    </source>
</evidence>
<dbReference type="GeneID" id="27707416"/>
<evidence type="ECO:0000313" key="2">
    <source>
        <dbReference type="EMBL" id="KIY03203.1"/>
    </source>
</evidence>
<evidence type="ECO:0000313" key="3">
    <source>
        <dbReference type="Proteomes" id="UP000053411"/>
    </source>
</evidence>
<proteinExistence type="predicted"/>
<gene>
    <name evidence="2" type="ORF">Z520_01670</name>
</gene>
<feature type="chain" id="PRO_5002245568" description="SMP-30/Gluconolactonase/LRE-like region domain-containing protein" evidence="1">
    <location>
        <begin position="23"/>
        <end position="356"/>
    </location>
</feature>
<dbReference type="OrthoDB" id="9977941at2759"/>
<dbReference type="PANTHER" id="PTHR42060:SF1">
    <property type="entry name" value="NHL REPEAT-CONTAINING PROTEIN"/>
    <property type="match status" value="1"/>
</dbReference>
<dbReference type="AlphaFoldDB" id="A0A0D2KB19"/>
<dbReference type="RefSeq" id="XP_016637325.1">
    <property type="nucleotide sequence ID" value="XM_016772186.1"/>
</dbReference>
<reference evidence="2 3" key="1">
    <citation type="submission" date="2015-01" db="EMBL/GenBank/DDBJ databases">
        <title>The Genome Sequence of Fonsecaea multimorphosa CBS 102226.</title>
        <authorList>
            <consortium name="The Broad Institute Genomics Platform"/>
            <person name="Cuomo C."/>
            <person name="de Hoog S."/>
            <person name="Gorbushina A."/>
            <person name="Stielow B."/>
            <person name="Teixiera M."/>
            <person name="Abouelleil A."/>
            <person name="Chapman S.B."/>
            <person name="Priest M."/>
            <person name="Young S.K."/>
            <person name="Wortman J."/>
            <person name="Nusbaum C."/>
            <person name="Birren B."/>
        </authorList>
    </citation>
    <scope>NUCLEOTIDE SEQUENCE [LARGE SCALE GENOMIC DNA]</scope>
    <source>
        <strain evidence="2 3">CBS 102226</strain>
    </source>
</reference>
<sequence length="356" mass="37471">MPKLPAYLSFLSLPALLTQTVALPASVSVAATAPPQATIVRRFPDGTALENLAVRSDGTILLTSLYTREIFYVDPMNPQNVYSIANLPPGDTFTSITEHGDDIFYVVSTSFQTNNHQPTAADTEKVWSFNLRDWSGKGNTSLPLTLVSNITQGGFLDGLTSVDGTDYLLATDAQKPVIWRINTVTGAYGVSLNSSALAPVGTGAVLPNGTVGANGLCYRAPYAYFSNTRQKTFGRYTVGPAGTAVDGTLQILGVGTVIDDLQPVQGNGRGAYLTAPVTNQIVYAPGNGSNQTTPIAAVGGPTSVRWGRTQRDQNTLYISSTGNNTAYAGVSDPASVLTIGGSLSKIELGGTWADWH</sequence>
<organism evidence="2 3">
    <name type="scientific">Fonsecaea multimorphosa CBS 102226</name>
    <dbReference type="NCBI Taxonomy" id="1442371"/>
    <lineage>
        <taxon>Eukaryota</taxon>
        <taxon>Fungi</taxon>
        <taxon>Dikarya</taxon>
        <taxon>Ascomycota</taxon>
        <taxon>Pezizomycotina</taxon>
        <taxon>Eurotiomycetes</taxon>
        <taxon>Chaetothyriomycetidae</taxon>
        <taxon>Chaetothyriales</taxon>
        <taxon>Herpotrichiellaceae</taxon>
        <taxon>Fonsecaea</taxon>
    </lineage>
</organism>
<dbReference type="PANTHER" id="PTHR42060">
    <property type="entry name" value="NHL REPEAT-CONTAINING PROTEIN-RELATED"/>
    <property type="match status" value="1"/>
</dbReference>